<dbReference type="EMBL" id="CAACVG010011442">
    <property type="protein sequence ID" value="VEN58065.1"/>
    <property type="molecule type" value="Genomic_DNA"/>
</dbReference>
<feature type="compositionally biased region" description="Low complexity" evidence="1">
    <location>
        <begin position="33"/>
        <end position="60"/>
    </location>
</feature>
<feature type="chain" id="PRO_5024801132" description="Fibronectin type-III domain-containing protein" evidence="2">
    <location>
        <begin position="19"/>
        <end position="105"/>
    </location>
</feature>
<evidence type="ECO:0000256" key="1">
    <source>
        <dbReference type="SAM" id="MobiDB-lite"/>
    </source>
</evidence>
<evidence type="ECO:0000256" key="2">
    <source>
        <dbReference type="SAM" id="SignalP"/>
    </source>
</evidence>
<dbReference type="Gene3D" id="2.60.40.10">
    <property type="entry name" value="Immunoglobulins"/>
    <property type="match status" value="1"/>
</dbReference>
<evidence type="ECO:0008006" key="5">
    <source>
        <dbReference type="Google" id="ProtNLM"/>
    </source>
</evidence>
<sequence length="105" mass="10671">MSLLATAILLFTTGFAGSMPGGVLNNGYGPTSESIGVSASSSGNSATHNGGGNSASNNDRGGPGIPENITVTFLSPTSVRVSWATSTVYSADKYDVTYKPTDARY</sequence>
<accession>A0A653DCY4</accession>
<evidence type="ECO:0000313" key="3">
    <source>
        <dbReference type="EMBL" id="VEN58065.1"/>
    </source>
</evidence>
<dbReference type="OrthoDB" id="9949424at2759"/>
<dbReference type="CDD" id="cd00063">
    <property type="entry name" value="FN3"/>
    <property type="match status" value="1"/>
</dbReference>
<feature type="region of interest" description="Disordered" evidence="1">
    <location>
        <begin position="33"/>
        <end position="69"/>
    </location>
</feature>
<name>A0A653DCY4_CALMS</name>
<proteinExistence type="predicted"/>
<feature type="non-terminal residue" evidence="3">
    <location>
        <position position="105"/>
    </location>
</feature>
<gene>
    <name evidence="3" type="ORF">CALMAC_LOCUS16522</name>
</gene>
<dbReference type="Proteomes" id="UP000410492">
    <property type="component" value="Unassembled WGS sequence"/>
</dbReference>
<feature type="signal peptide" evidence="2">
    <location>
        <begin position="1"/>
        <end position="18"/>
    </location>
</feature>
<keyword evidence="2" id="KW-0732">Signal</keyword>
<dbReference type="SUPFAM" id="SSF49265">
    <property type="entry name" value="Fibronectin type III"/>
    <property type="match status" value="1"/>
</dbReference>
<protein>
    <recommendedName>
        <fullName evidence="5">Fibronectin type-III domain-containing protein</fullName>
    </recommendedName>
</protein>
<dbReference type="AlphaFoldDB" id="A0A653DCY4"/>
<dbReference type="InterPro" id="IPR036116">
    <property type="entry name" value="FN3_sf"/>
</dbReference>
<keyword evidence="4" id="KW-1185">Reference proteome</keyword>
<dbReference type="InterPro" id="IPR013783">
    <property type="entry name" value="Ig-like_fold"/>
</dbReference>
<organism evidence="3 4">
    <name type="scientific">Callosobruchus maculatus</name>
    <name type="common">Southern cowpea weevil</name>
    <name type="synonym">Pulse bruchid</name>
    <dbReference type="NCBI Taxonomy" id="64391"/>
    <lineage>
        <taxon>Eukaryota</taxon>
        <taxon>Metazoa</taxon>
        <taxon>Ecdysozoa</taxon>
        <taxon>Arthropoda</taxon>
        <taxon>Hexapoda</taxon>
        <taxon>Insecta</taxon>
        <taxon>Pterygota</taxon>
        <taxon>Neoptera</taxon>
        <taxon>Endopterygota</taxon>
        <taxon>Coleoptera</taxon>
        <taxon>Polyphaga</taxon>
        <taxon>Cucujiformia</taxon>
        <taxon>Chrysomeloidea</taxon>
        <taxon>Chrysomelidae</taxon>
        <taxon>Bruchinae</taxon>
        <taxon>Bruchini</taxon>
        <taxon>Callosobruchus</taxon>
    </lineage>
</organism>
<evidence type="ECO:0000313" key="4">
    <source>
        <dbReference type="Proteomes" id="UP000410492"/>
    </source>
</evidence>
<reference evidence="3 4" key="1">
    <citation type="submission" date="2019-01" db="EMBL/GenBank/DDBJ databases">
        <authorList>
            <person name="Sayadi A."/>
        </authorList>
    </citation>
    <scope>NUCLEOTIDE SEQUENCE [LARGE SCALE GENOMIC DNA]</scope>
</reference>
<dbReference type="InterPro" id="IPR003961">
    <property type="entry name" value="FN3_dom"/>
</dbReference>